<evidence type="ECO:0000313" key="3">
    <source>
        <dbReference type="Proteomes" id="UP000192578"/>
    </source>
</evidence>
<comment type="caution">
    <text evidence="2">The sequence shown here is derived from an EMBL/GenBank/DDBJ whole genome shotgun (WGS) entry which is preliminary data.</text>
</comment>
<dbReference type="AlphaFoldDB" id="A0A1W0X8R8"/>
<proteinExistence type="predicted"/>
<dbReference type="Proteomes" id="UP000192578">
    <property type="component" value="Unassembled WGS sequence"/>
</dbReference>
<feature type="region of interest" description="Disordered" evidence="1">
    <location>
        <begin position="36"/>
        <end position="56"/>
    </location>
</feature>
<gene>
    <name evidence="2" type="ORF">BV898_02242</name>
</gene>
<reference evidence="3" key="1">
    <citation type="submission" date="2017-01" db="EMBL/GenBank/DDBJ databases">
        <title>Comparative genomics of anhydrobiosis in the tardigrade Hypsibius dujardini.</title>
        <authorList>
            <person name="Yoshida Y."/>
            <person name="Koutsovoulos G."/>
            <person name="Laetsch D."/>
            <person name="Stevens L."/>
            <person name="Kumar S."/>
            <person name="Horikawa D."/>
            <person name="Ishino K."/>
            <person name="Komine S."/>
            <person name="Tomita M."/>
            <person name="Blaxter M."/>
            <person name="Arakawa K."/>
        </authorList>
    </citation>
    <scope>NUCLEOTIDE SEQUENCE [LARGE SCALE GENOMIC DNA]</scope>
    <source>
        <strain evidence="3">Z151</strain>
    </source>
</reference>
<accession>A0A1W0X8R8</accession>
<organism evidence="2 3">
    <name type="scientific">Hypsibius exemplaris</name>
    <name type="common">Freshwater tardigrade</name>
    <dbReference type="NCBI Taxonomy" id="2072580"/>
    <lineage>
        <taxon>Eukaryota</taxon>
        <taxon>Metazoa</taxon>
        <taxon>Ecdysozoa</taxon>
        <taxon>Tardigrada</taxon>
        <taxon>Eutardigrada</taxon>
        <taxon>Parachela</taxon>
        <taxon>Hypsibioidea</taxon>
        <taxon>Hypsibiidae</taxon>
        <taxon>Hypsibius</taxon>
    </lineage>
</organism>
<dbReference type="OrthoDB" id="2016582at2759"/>
<protein>
    <submittedName>
        <fullName evidence="2">Uncharacterized protein</fullName>
    </submittedName>
</protein>
<sequence>MSGTLSSPADAVSTSSVSSTRLGQALAVEADACGSSSGVYTRRDTEKTNSAGVPAMREPADLCRADGWNDDNSLLAWQGKGLVCVANVSGTVAVSHFISSTTEAVCAAREAEDKKHRAYAKLEGRYLFVPLAFQSFGTWTLKARD</sequence>
<evidence type="ECO:0000256" key="1">
    <source>
        <dbReference type="SAM" id="MobiDB-lite"/>
    </source>
</evidence>
<keyword evidence="3" id="KW-1185">Reference proteome</keyword>
<dbReference type="EMBL" id="MTYJ01000009">
    <property type="protein sequence ID" value="OQV23893.1"/>
    <property type="molecule type" value="Genomic_DNA"/>
</dbReference>
<evidence type="ECO:0000313" key="2">
    <source>
        <dbReference type="EMBL" id="OQV23893.1"/>
    </source>
</evidence>
<name>A0A1W0X8R8_HYPEX</name>